<evidence type="ECO:0000313" key="1">
    <source>
        <dbReference type="EMBL" id="GAH39847.1"/>
    </source>
</evidence>
<gene>
    <name evidence="1" type="ORF">S03H2_11107</name>
</gene>
<dbReference type="Pfam" id="PF00491">
    <property type="entry name" value="Arginase"/>
    <property type="match status" value="1"/>
</dbReference>
<name>X1F4H1_9ZZZZ</name>
<evidence type="ECO:0008006" key="2">
    <source>
        <dbReference type="Google" id="ProtNLM"/>
    </source>
</evidence>
<sequence>MSDSAPNYGDLPTELTEWERSRAVVIPVPFEKSTTYQLGTRHGPKAIIEASANMELYDIQLGLEPCQAGIHTLPYPTESKMDSVESMIEYLGDVTKRVVDAGKIPIVLGGEHTVNCHNTLFNLGRYRIQRIRVSAIRNAVVVGISIITFR</sequence>
<reference evidence="1" key="1">
    <citation type="journal article" date="2014" name="Front. Microbiol.">
        <title>High frequency of phylogenetically diverse reductive dehalogenase-homologous genes in deep subseafloor sedimentary metagenomes.</title>
        <authorList>
            <person name="Kawai M."/>
            <person name="Futagami T."/>
            <person name="Toyoda A."/>
            <person name="Takaki Y."/>
            <person name="Nishi S."/>
            <person name="Hori S."/>
            <person name="Arai W."/>
            <person name="Tsubouchi T."/>
            <person name="Morono Y."/>
            <person name="Uchiyama I."/>
            <person name="Ito T."/>
            <person name="Fujiyama A."/>
            <person name="Inagaki F."/>
            <person name="Takami H."/>
        </authorList>
    </citation>
    <scope>NUCLEOTIDE SEQUENCE</scope>
    <source>
        <strain evidence="1">Expedition CK06-06</strain>
    </source>
</reference>
<comment type="caution">
    <text evidence="1">The sequence shown here is derived from an EMBL/GenBank/DDBJ whole genome shotgun (WGS) entry which is preliminary data.</text>
</comment>
<dbReference type="GO" id="GO:0046872">
    <property type="term" value="F:metal ion binding"/>
    <property type="evidence" value="ECO:0007669"/>
    <property type="project" value="InterPro"/>
</dbReference>
<dbReference type="PROSITE" id="PS51409">
    <property type="entry name" value="ARGINASE_2"/>
    <property type="match status" value="1"/>
</dbReference>
<organism evidence="1">
    <name type="scientific">marine sediment metagenome</name>
    <dbReference type="NCBI Taxonomy" id="412755"/>
    <lineage>
        <taxon>unclassified sequences</taxon>
        <taxon>metagenomes</taxon>
        <taxon>ecological metagenomes</taxon>
    </lineage>
</organism>
<dbReference type="EMBL" id="BARU01005678">
    <property type="protein sequence ID" value="GAH39847.1"/>
    <property type="molecule type" value="Genomic_DNA"/>
</dbReference>
<dbReference type="InterPro" id="IPR023696">
    <property type="entry name" value="Ureohydrolase_dom_sf"/>
</dbReference>
<dbReference type="SUPFAM" id="SSF52768">
    <property type="entry name" value="Arginase/deacetylase"/>
    <property type="match status" value="1"/>
</dbReference>
<dbReference type="Gene3D" id="3.40.800.10">
    <property type="entry name" value="Ureohydrolase domain"/>
    <property type="match status" value="1"/>
</dbReference>
<feature type="non-terminal residue" evidence="1">
    <location>
        <position position="150"/>
    </location>
</feature>
<dbReference type="AlphaFoldDB" id="X1F4H1"/>
<proteinExistence type="predicted"/>
<dbReference type="InterPro" id="IPR006035">
    <property type="entry name" value="Ureohydrolase"/>
</dbReference>
<protein>
    <recommendedName>
        <fullName evidence="2">Agmatinase</fullName>
    </recommendedName>
</protein>
<accession>X1F4H1</accession>